<dbReference type="InterPro" id="IPR050515">
    <property type="entry name" value="Beta-lactam/transpept"/>
</dbReference>
<dbReference type="SUPFAM" id="SSF56601">
    <property type="entry name" value="beta-lactamase/transpeptidase-like"/>
    <property type="match status" value="1"/>
</dbReference>
<evidence type="ECO:0000313" key="4">
    <source>
        <dbReference type="Proteomes" id="UP001596083"/>
    </source>
</evidence>
<dbReference type="PANTHER" id="PTHR30627">
    <property type="entry name" value="PEPTIDOGLYCAN D,D-TRANSPEPTIDASE"/>
    <property type="match status" value="1"/>
</dbReference>
<dbReference type="Pfam" id="PF00905">
    <property type="entry name" value="Transpeptidase"/>
    <property type="match status" value="1"/>
</dbReference>
<dbReference type="EMBL" id="JBHSPB010000011">
    <property type="protein sequence ID" value="MFC5722366.1"/>
    <property type="molecule type" value="Genomic_DNA"/>
</dbReference>
<dbReference type="Pfam" id="PF21922">
    <property type="entry name" value="PBP_dimer_2"/>
    <property type="match status" value="1"/>
</dbReference>
<sequence>MNKPLRRIAVFCGVLVFAVLVRATWVQFVQADELSSNKNNRRVKIEAFANPRGNIIVGGKPVTGSQEGGDTDFKYKRTYVDGPMYAPVTGYASQAIGNSLLEGTYNKILNGRDDRLALKRAKDILTGEQPRGGDVITTIDPKAQEAAYKGLTDLNAKGAVVAIDPRTGRILAMASTPSYDPGVFADINNSKKFSELEKDKNKPLNNRALRETYPPGSTFKILTAAAAIENGVVTNVDASSGAPSPYQLPLSTNKISSEAGDASCDKVSMKRAMEISCNNVFLDAANKLGQDKMRETAQKFGLNSDFYNKDFGDLAAAKSLYPDKLDKPQTALTGMGQGSLTSTPLEMAAVTAALANDGKLMQPHIVDELRGPDLTTIEKFGPKMKSQAVSAATAKKVQEMMEATATASDGSARKAQIDGYTVGGKTGTAQHGVNNEKLPYAWFVSYAKQSDGTSPVAVAVFVDPEGMDISRTEIGGGKLGAPIAKSVMEAVLKK</sequence>
<dbReference type="InterPro" id="IPR001460">
    <property type="entry name" value="PCN-bd_Tpept"/>
</dbReference>
<dbReference type="Gene3D" id="3.90.1310.10">
    <property type="entry name" value="Penicillin-binding protein 2a (Domain 2)"/>
    <property type="match status" value="1"/>
</dbReference>
<feature type="domain" description="Penicillin-binding protein transpeptidase" evidence="1">
    <location>
        <begin position="158"/>
        <end position="489"/>
    </location>
</feature>
<evidence type="ECO:0000313" key="3">
    <source>
        <dbReference type="EMBL" id="MFC5722366.1"/>
    </source>
</evidence>
<feature type="domain" description="Penicillin binding protein A dimerisation" evidence="2">
    <location>
        <begin position="52"/>
        <end position="135"/>
    </location>
</feature>
<gene>
    <name evidence="3" type="ORF">ACFP1Z_19555</name>
</gene>
<name>A0ABW0Z0Z1_9ACTN</name>
<organism evidence="3 4">
    <name type="scientific">Streptomyces gamaensis</name>
    <dbReference type="NCBI Taxonomy" id="1763542"/>
    <lineage>
        <taxon>Bacteria</taxon>
        <taxon>Bacillati</taxon>
        <taxon>Actinomycetota</taxon>
        <taxon>Actinomycetes</taxon>
        <taxon>Kitasatosporales</taxon>
        <taxon>Streptomycetaceae</taxon>
        <taxon>Streptomyces</taxon>
    </lineage>
</organism>
<comment type="caution">
    <text evidence="3">The sequence shown here is derived from an EMBL/GenBank/DDBJ whole genome shotgun (WGS) entry which is preliminary data.</text>
</comment>
<evidence type="ECO:0000259" key="2">
    <source>
        <dbReference type="Pfam" id="PF21922"/>
    </source>
</evidence>
<dbReference type="InterPro" id="IPR054120">
    <property type="entry name" value="PBPA_dimer"/>
</dbReference>
<keyword evidence="4" id="KW-1185">Reference proteome</keyword>
<dbReference type="Proteomes" id="UP001596083">
    <property type="component" value="Unassembled WGS sequence"/>
</dbReference>
<evidence type="ECO:0000259" key="1">
    <source>
        <dbReference type="Pfam" id="PF00905"/>
    </source>
</evidence>
<proteinExistence type="predicted"/>
<protein>
    <submittedName>
        <fullName evidence="3">Peptidoglycan D,D-transpeptidase FtsI family protein</fullName>
    </submittedName>
</protein>
<dbReference type="RefSeq" id="WP_390317764.1">
    <property type="nucleotide sequence ID" value="NZ_JBHSPB010000011.1"/>
</dbReference>
<accession>A0ABW0Z0Z1</accession>
<dbReference type="InterPro" id="IPR012338">
    <property type="entry name" value="Beta-lactam/transpept-like"/>
</dbReference>
<dbReference type="PANTHER" id="PTHR30627:SF24">
    <property type="entry name" value="PENICILLIN-BINDING PROTEIN 4B"/>
    <property type="match status" value="1"/>
</dbReference>
<dbReference type="Gene3D" id="3.40.710.10">
    <property type="entry name" value="DD-peptidase/beta-lactamase superfamily"/>
    <property type="match status" value="1"/>
</dbReference>
<reference evidence="4" key="1">
    <citation type="journal article" date="2019" name="Int. J. Syst. Evol. Microbiol.">
        <title>The Global Catalogue of Microorganisms (GCM) 10K type strain sequencing project: providing services to taxonomists for standard genome sequencing and annotation.</title>
        <authorList>
            <consortium name="The Broad Institute Genomics Platform"/>
            <consortium name="The Broad Institute Genome Sequencing Center for Infectious Disease"/>
            <person name="Wu L."/>
            <person name="Ma J."/>
        </authorList>
    </citation>
    <scope>NUCLEOTIDE SEQUENCE [LARGE SCALE GENOMIC DNA]</scope>
    <source>
        <strain evidence="4">CGMCC 4.7304</strain>
    </source>
</reference>